<dbReference type="Pfam" id="PF00498">
    <property type="entry name" value="FHA"/>
    <property type="match status" value="1"/>
</dbReference>
<dbReference type="Proteomes" id="UP001327560">
    <property type="component" value="Chromosome 7"/>
</dbReference>
<dbReference type="CDD" id="cd22687">
    <property type="entry name" value="FHA_MCRS1"/>
    <property type="match status" value="1"/>
</dbReference>
<dbReference type="PANTHER" id="PTHR13233:SF0">
    <property type="entry name" value="MICROSPHERULE PROTEIN 1"/>
    <property type="match status" value="1"/>
</dbReference>
<dbReference type="AlphaFoldDB" id="A0AAQ3KR36"/>
<dbReference type="EMBL" id="CP136896">
    <property type="protein sequence ID" value="WOL13195.1"/>
    <property type="molecule type" value="Genomic_DNA"/>
</dbReference>
<dbReference type="SMART" id="SM00240">
    <property type="entry name" value="FHA"/>
    <property type="match status" value="1"/>
</dbReference>
<dbReference type="GO" id="GO:0044545">
    <property type="term" value="C:NSL complex"/>
    <property type="evidence" value="ECO:0007669"/>
    <property type="project" value="TreeGrafter"/>
</dbReference>
<evidence type="ECO:0000313" key="3">
    <source>
        <dbReference type="Proteomes" id="UP001327560"/>
    </source>
</evidence>
<dbReference type="InterPro" id="IPR000253">
    <property type="entry name" value="FHA_dom"/>
</dbReference>
<sequence length="791" mass="87831">MLAPMTKWLPEDDLLLKNAVEAGASLQSLAKGAVQFSRRFTIQELQDRWLSLLYDLDTSEDASARIIEIESQLSLSVPSKANKNFDSKIMQTSFGKRKSQSVQSYYYAMRKRVCSNPCTSANLDFLVQPGLRSSKPYTSGCEDQFNYHNRYHVIDGIPRPTKFSCEHPETGYESYIYNSTVAAGDISSHAEAHVDSVADELSHEKMEMDFFEPLSNDNLSSEFTDSNALHQLCHSSPPLELPSMTVNEDNDACDMPTISYCNDKVTRMHSIDDIKIIHSSCVGAEVEPQVDGGASETCLVNPHVVSGNDMAFLSPHMNCHEDDHLLVDVDAYIAEKPCFDNLESIFLSSPNSAREGVLPNSNEHIATEVSKTSLPDTGCCGEPSSRPGGLNSSNDNSVSCSYSAAIFPLISPKASCNSDPFDGYLVCVLNAEDQEIPCNDHALLPLGLSHGYEEDHNLGSCAMGFPVDGKISVGEVTTENKEQVKSLFQTSNSHRMNLEQLGSGFAARIIRQDTAIHEPNPSIPATSHLHSKGSFDIKEEIITSGSRRFRNYKLRSSYCSADANVYNALQGDVLPSHAEKDSEELRLRDELKIPPHTDKEELFSDSKPDIPRFADIEAMILAMDLDLYNQGSCPFNMEASRYQSEESKKAIIRLEQGARSFVNRAISSRRALAILYGRHLKYFIRKPQVLMGRATQDVKVDIDLGLEGRTNTVSRRQATIKMDRDGSFVLKNIGKFSVFVNGKEVPARSSIYLKSESLIEVRDMTFMFEVNLSAVRQYITKMQGQGSSHVE</sequence>
<dbReference type="GO" id="GO:0002151">
    <property type="term" value="F:G-quadruplex RNA binding"/>
    <property type="evidence" value="ECO:0007669"/>
    <property type="project" value="InterPro"/>
</dbReference>
<dbReference type="GO" id="GO:0045944">
    <property type="term" value="P:positive regulation of transcription by RNA polymerase II"/>
    <property type="evidence" value="ECO:0007669"/>
    <property type="project" value="TreeGrafter"/>
</dbReference>
<dbReference type="Pfam" id="PF13325">
    <property type="entry name" value="MCRS_N"/>
    <property type="match status" value="1"/>
</dbReference>
<dbReference type="PANTHER" id="PTHR13233">
    <property type="entry name" value="MICROSPHERULE PROTEIN 1"/>
    <property type="match status" value="1"/>
</dbReference>
<dbReference type="InterPro" id="IPR025999">
    <property type="entry name" value="MCRS_N"/>
</dbReference>
<reference evidence="2 3" key="1">
    <citation type="submission" date="2023-10" db="EMBL/GenBank/DDBJ databases">
        <title>Chromosome-scale genome assembly provides insights into flower coloration mechanisms of Canna indica.</title>
        <authorList>
            <person name="Li C."/>
        </authorList>
    </citation>
    <scope>NUCLEOTIDE SEQUENCE [LARGE SCALE GENOMIC DNA]</scope>
    <source>
        <tissue evidence="2">Flower</tissue>
    </source>
</reference>
<dbReference type="InterPro" id="IPR037912">
    <property type="entry name" value="MCRS1"/>
</dbReference>
<gene>
    <name evidence="2" type="ORF">Cni_G21964</name>
</gene>
<dbReference type="GO" id="GO:0071339">
    <property type="term" value="C:MLL1 complex"/>
    <property type="evidence" value="ECO:0007669"/>
    <property type="project" value="InterPro"/>
</dbReference>
<feature type="domain" description="FHA" evidence="1">
    <location>
        <begin position="689"/>
        <end position="745"/>
    </location>
</feature>
<name>A0AAQ3KR36_9LILI</name>
<accession>A0AAQ3KR36</accession>
<dbReference type="Gene3D" id="2.60.200.20">
    <property type="match status" value="1"/>
</dbReference>
<protein>
    <recommendedName>
        <fullName evidence="1">FHA domain-containing protein</fullName>
    </recommendedName>
</protein>
<proteinExistence type="predicted"/>
<dbReference type="GO" id="GO:0031011">
    <property type="term" value="C:Ino80 complex"/>
    <property type="evidence" value="ECO:0007669"/>
    <property type="project" value="InterPro"/>
</dbReference>
<dbReference type="SUPFAM" id="SSF49879">
    <property type="entry name" value="SMAD/FHA domain"/>
    <property type="match status" value="1"/>
</dbReference>
<evidence type="ECO:0000313" key="2">
    <source>
        <dbReference type="EMBL" id="WOL13195.1"/>
    </source>
</evidence>
<dbReference type="InterPro" id="IPR008984">
    <property type="entry name" value="SMAD_FHA_dom_sf"/>
</dbReference>
<dbReference type="PROSITE" id="PS50006">
    <property type="entry name" value="FHA_DOMAIN"/>
    <property type="match status" value="1"/>
</dbReference>
<evidence type="ECO:0000259" key="1">
    <source>
        <dbReference type="PROSITE" id="PS50006"/>
    </source>
</evidence>
<keyword evidence="3" id="KW-1185">Reference proteome</keyword>
<organism evidence="2 3">
    <name type="scientific">Canna indica</name>
    <name type="common">Indian-shot</name>
    <dbReference type="NCBI Taxonomy" id="4628"/>
    <lineage>
        <taxon>Eukaryota</taxon>
        <taxon>Viridiplantae</taxon>
        <taxon>Streptophyta</taxon>
        <taxon>Embryophyta</taxon>
        <taxon>Tracheophyta</taxon>
        <taxon>Spermatophyta</taxon>
        <taxon>Magnoliopsida</taxon>
        <taxon>Liliopsida</taxon>
        <taxon>Zingiberales</taxon>
        <taxon>Cannaceae</taxon>
        <taxon>Canna</taxon>
    </lineage>
</organism>